<keyword evidence="3" id="KW-0413">Isomerase</keyword>
<dbReference type="GO" id="GO:0008033">
    <property type="term" value="P:tRNA processing"/>
    <property type="evidence" value="ECO:0007669"/>
    <property type="project" value="UniProtKB-KW"/>
</dbReference>
<name>A0A1G4I6V9_TRYEQ</name>
<dbReference type="PIRSF" id="PIRSF037016">
    <property type="entry name" value="Pseudouridin_synth_euk_prd"/>
    <property type="match status" value="1"/>
</dbReference>
<dbReference type="Gene3D" id="1.10.1510.30">
    <property type="match status" value="1"/>
</dbReference>
<dbReference type="EC" id="4.2.1.70" evidence="5"/>
<evidence type="ECO:0000313" key="6">
    <source>
        <dbReference type="Proteomes" id="UP000195570"/>
    </source>
</evidence>
<reference evidence="5" key="1">
    <citation type="submission" date="2016-09" db="EMBL/GenBank/DDBJ databases">
        <authorList>
            <person name="Hebert L."/>
            <person name="Moumen B."/>
        </authorList>
    </citation>
    <scope>NUCLEOTIDE SEQUENCE [LARGE SCALE GENOMIC DNA]</scope>
    <source>
        <strain evidence="5">OVI</strain>
    </source>
</reference>
<dbReference type="VEuPathDB" id="TriTrypDB:TEOVI_000506100"/>
<keyword evidence="2" id="KW-0819">tRNA processing</keyword>
<evidence type="ECO:0000259" key="4">
    <source>
        <dbReference type="PROSITE" id="PS50984"/>
    </source>
</evidence>
<dbReference type="PANTHER" id="PTHR13326:SF24">
    <property type="entry name" value="TRUD DOMAIN-CONTAINING PROTEIN"/>
    <property type="match status" value="1"/>
</dbReference>
<dbReference type="PANTHER" id="PTHR13326">
    <property type="entry name" value="TRNA PSEUDOURIDINE SYNTHASE D"/>
    <property type="match status" value="1"/>
</dbReference>
<dbReference type="EMBL" id="CZPT02000791">
    <property type="protein sequence ID" value="SCU67708.1"/>
    <property type="molecule type" value="Genomic_DNA"/>
</dbReference>
<dbReference type="GO" id="GO:0004730">
    <property type="term" value="F:pseudouridylate synthase activity"/>
    <property type="evidence" value="ECO:0007669"/>
    <property type="project" value="UniProtKB-EC"/>
</dbReference>
<comment type="similarity">
    <text evidence="1">Belongs to the pseudouridine synthase TruD family.</text>
</comment>
<dbReference type="InterPro" id="IPR001656">
    <property type="entry name" value="PsdUridine_synth_TruD"/>
</dbReference>
<comment type="caution">
    <text evidence="5">The sequence shown here is derived from an EMBL/GenBank/DDBJ whole genome shotgun (WGS) entry which is preliminary data.</text>
</comment>
<dbReference type="AlphaFoldDB" id="A0A1G4I6V9"/>
<dbReference type="GeneID" id="92379001"/>
<evidence type="ECO:0000256" key="3">
    <source>
        <dbReference type="ARBA" id="ARBA00023235"/>
    </source>
</evidence>
<feature type="domain" description="TRUD" evidence="4">
    <location>
        <begin position="431"/>
        <end position="622"/>
    </location>
</feature>
<dbReference type="GO" id="GO:0005634">
    <property type="term" value="C:nucleus"/>
    <property type="evidence" value="ECO:0007669"/>
    <property type="project" value="TreeGrafter"/>
</dbReference>
<dbReference type="Gene3D" id="3.30.2350.20">
    <property type="entry name" value="TruD, catalytic domain"/>
    <property type="match status" value="2"/>
</dbReference>
<sequence>MLQACGVEKFHVPVERVAVARLKDCPEDFIVAEVDPAGEATDAQTYKLPIPRTPTNSCGEVGSVQTVLSTATELNRGQCGGSAGDSEKHINVALPMDDSLNESLLETLLEVFGSKREAVAQYSSCAAAGNLLFPTKEHDIGVFNERAEREQLHRAMKVSVPHLRSETRRHREATAGPVNIALDGDSAHICRDGDGGAIDYHIIVSYDCEFLLLSHLLGESVADALVAWNASVPQGPPLHLTAKFPVTASKEVRRSFHEVMSKRYPRITCRVSNGQVVIRGSSSGFGKRQRVDGNRETVGFTHLLIRKRNLDIMELRMLLAEHFCVPIDAVCTAGMKDKCAVTYQRCSVPCTRQLRHPREEESGIDGDVPLRLTWTDDLSSYVEILQTSGPHSAPVGIGELKGNMFHIRLRDVRGITPSELMQRSCRLEKEGFLNYFGQQRFSEHAECFMDHIGVHILGGRWPEAVRCLLRGAPELYDLFPTHMEPRYVPAKLRDARCIVQALNRLHRTRYTTLTRADVTECTQLWRDVCRDALQAVPYAFRVLWLCGAQSLIFNRLLSMLHGPQLPVTLPLLGYNVSVEGGVRSAVDKVLMELNLGTVDEFAQRKKVLGVGMPGALRATVVRPVGCSVSFTTVEGGSSDVFDATLSFFLPSSSYATIFLREVLGCDTWW</sequence>
<dbReference type="Proteomes" id="UP000195570">
    <property type="component" value="Unassembled WGS sequence"/>
</dbReference>
<evidence type="ECO:0000313" key="5">
    <source>
        <dbReference type="EMBL" id="SCU67708.1"/>
    </source>
</evidence>
<dbReference type="SUPFAM" id="SSF55120">
    <property type="entry name" value="Pseudouridine synthase"/>
    <property type="match status" value="1"/>
</dbReference>
<accession>A0A1G4I6V9</accession>
<dbReference type="Pfam" id="PF01142">
    <property type="entry name" value="TruD"/>
    <property type="match status" value="2"/>
</dbReference>
<evidence type="ECO:0000256" key="2">
    <source>
        <dbReference type="ARBA" id="ARBA00022694"/>
    </source>
</evidence>
<gene>
    <name evidence="5" type="ORF">TEOVI_000506100</name>
</gene>
<keyword evidence="6" id="KW-1185">Reference proteome</keyword>
<dbReference type="Gene3D" id="3.30.70.3160">
    <property type="match status" value="1"/>
</dbReference>
<keyword evidence="5" id="KW-0456">Lyase</keyword>
<evidence type="ECO:0000256" key="1">
    <source>
        <dbReference type="ARBA" id="ARBA00007953"/>
    </source>
</evidence>
<dbReference type="GO" id="GO:0009982">
    <property type="term" value="F:pseudouridine synthase activity"/>
    <property type="evidence" value="ECO:0007669"/>
    <property type="project" value="InterPro"/>
</dbReference>
<proteinExistence type="inferred from homology"/>
<protein>
    <submittedName>
        <fullName evidence="5">tRNA pseudouridine synthase D (TruD), putative</fullName>
        <ecNumber evidence="5">4.2.1.70</ecNumber>
    </submittedName>
</protein>
<dbReference type="InterPro" id="IPR011760">
    <property type="entry name" value="PsdUridine_synth_TruD_insert"/>
</dbReference>
<dbReference type="InterPro" id="IPR020103">
    <property type="entry name" value="PsdUridine_synth_cat_dom_sf"/>
</dbReference>
<dbReference type="FunFam" id="3.30.70.3160:FF:000001">
    <property type="entry name" value="Probable tRNA pseudouridine synthase D"/>
    <property type="match status" value="1"/>
</dbReference>
<dbReference type="InterPro" id="IPR042214">
    <property type="entry name" value="TruD_catalytic"/>
</dbReference>
<organism evidence="5 6">
    <name type="scientific">Trypanosoma equiperdum</name>
    <dbReference type="NCBI Taxonomy" id="5694"/>
    <lineage>
        <taxon>Eukaryota</taxon>
        <taxon>Discoba</taxon>
        <taxon>Euglenozoa</taxon>
        <taxon>Kinetoplastea</taxon>
        <taxon>Metakinetoplastina</taxon>
        <taxon>Trypanosomatida</taxon>
        <taxon>Trypanosomatidae</taxon>
        <taxon>Trypanosoma</taxon>
    </lineage>
</organism>
<dbReference type="PROSITE" id="PS50984">
    <property type="entry name" value="TRUD"/>
    <property type="match status" value="1"/>
</dbReference>
<dbReference type="GO" id="GO:0003723">
    <property type="term" value="F:RNA binding"/>
    <property type="evidence" value="ECO:0007669"/>
    <property type="project" value="InterPro"/>
</dbReference>
<dbReference type="RefSeq" id="XP_067078988.1">
    <property type="nucleotide sequence ID" value="XM_067222887.1"/>
</dbReference>